<evidence type="ECO:0000256" key="1">
    <source>
        <dbReference type="SAM" id="Coils"/>
    </source>
</evidence>
<dbReference type="Proteomes" id="UP000185612">
    <property type="component" value="Unassembled WGS sequence"/>
</dbReference>
<protein>
    <submittedName>
        <fullName evidence="3">Uncharacterized protein</fullName>
    </submittedName>
</protein>
<comment type="caution">
    <text evidence="3">The sequence shown here is derived from an EMBL/GenBank/DDBJ whole genome shotgun (WGS) entry which is preliminary data.</text>
</comment>
<keyword evidence="1" id="KW-0175">Coiled coil</keyword>
<feature type="compositionally biased region" description="Low complexity" evidence="2">
    <location>
        <begin position="448"/>
        <end position="457"/>
    </location>
</feature>
<dbReference type="EMBL" id="MQVS01000001">
    <property type="protein sequence ID" value="OKL52618.1"/>
    <property type="molecule type" value="Genomic_DNA"/>
</dbReference>
<sequence length="467" mass="51700">MDAFMVENGFTIWRNSYYTTRYKNGALWTIYVSRPDDEGLGGGYTTGYYEDVDPLGIQRRLTHFNHGFAYRATLTTVREEIDQLFEPWTTLPDPEQIASAEQRYYHFIGAISLHGFGGGITMLKGYDGTLKSIMRSPTVTGEIRSELTQITNNLSTLNGHGISSFKNGFLRQFKPVLLSLLEAALQLGSTIGIEWGLSALTFNHILALLDEAQKTFIAASQGSQRELDMEFELLHDAVTFAGPFPLEALEQLHQPTPLAFSIPKPSSPDADPPLYGSYSAILAALRRNLEELNKQYRDAEQQLAERYTSVARDLATDATRYAVSLHAVTLAPRGEAEVQLDEYRMKEVTDSLQVIRDELFRGSALANETGFGTALVRDARLGLGGNGPSSQFHQALWVLLDRLKALADDTEISRHNLQLWHAALQDADADAVADLEALARELEALVVSPPTGTSSTLPPLPPHLRMD</sequence>
<gene>
    <name evidence="3" type="ORF">BSZ40_00420</name>
</gene>
<keyword evidence="4" id="KW-1185">Reference proteome</keyword>
<dbReference type="OrthoDB" id="5061044at2"/>
<dbReference type="InParanoid" id="A0A1Q5PYC6"/>
<evidence type="ECO:0000313" key="3">
    <source>
        <dbReference type="EMBL" id="OKL52618.1"/>
    </source>
</evidence>
<feature type="compositionally biased region" description="Pro residues" evidence="2">
    <location>
        <begin position="458"/>
        <end position="467"/>
    </location>
</feature>
<organism evidence="3 4">
    <name type="scientific">Buchananella hordeovulneris</name>
    <dbReference type="NCBI Taxonomy" id="52770"/>
    <lineage>
        <taxon>Bacteria</taxon>
        <taxon>Bacillati</taxon>
        <taxon>Actinomycetota</taxon>
        <taxon>Actinomycetes</taxon>
        <taxon>Actinomycetales</taxon>
        <taxon>Actinomycetaceae</taxon>
        <taxon>Buchananella</taxon>
    </lineage>
</organism>
<feature type="coiled-coil region" evidence="1">
    <location>
        <begin position="275"/>
        <end position="309"/>
    </location>
</feature>
<feature type="region of interest" description="Disordered" evidence="2">
    <location>
        <begin position="448"/>
        <end position="467"/>
    </location>
</feature>
<accession>A0A1Q5PYC6</accession>
<dbReference type="AlphaFoldDB" id="A0A1Q5PYC6"/>
<name>A0A1Q5PYC6_9ACTO</name>
<reference evidence="4" key="1">
    <citation type="submission" date="2016-12" db="EMBL/GenBank/DDBJ databases">
        <authorList>
            <person name="Meng X."/>
        </authorList>
    </citation>
    <scope>NUCLEOTIDE SEQUENCE [LARGE SCALE GENOMIC DNA]</scope>
    <source>
        <strain evidence="4">DSM 20732</strain>
    </source>
</reference>
<proteinExistence type="predicted"/>
<evidence type="ECO:0000256" key="2">
    <source>
        <dbReference type="SAM" id="MobiDB-lite"/>
    </source>
</evidence>
<dbReference type="RefSeq" id="WP_073822157.1">
    <property type="nucleotide sequence ID" value="NZ_JAUNKL010000010.1"/>
</dbReference>
<evidence type="ECO:0000313" key="4">
    <source>
        <dbReference type="Proteomes" id="UP000185612"/>
    </source>
</evidence>